<organism evidence="1 2">
    <name type="scientific">Streptomyces carpinensis</name>
    <dbReference type="NCBI Taxonomy" id="66369"/>
    <lineage>
        <taxon>Bacteria</taxon>
        <taxon>Bacillati</taxon>
        <taxon>Actinomycetota</taxon>
        <taxon>Actinomycetes</taxon>
        <taxon>Kitasatosporales</taxon>
        <taxon>Streptomycetaceae</taxon>
        <taxon>Streptomyces</taxon>
    </lineage>
</organism>
<name>A0ABV1WHE4_9ACTN</name>
<dbReference type="EMBL" id="JBEPCU010001440">
    <property type="protein sequence ID" value="MER6983609.1"/>
    <property type="molecule type" value="Genomic_DNA"/>
</dbReference>
<gene>
    <name evidence="1" type="ORF">ABT317_43330</name>
</gene>
<comment type="caution">
    <text evidence="1">The sequence shown here is derived from an EMBL/GenBank/DDBJ whole genome shotgun (WGS) entry which is preliminary data.</text>
</comment>
<accession>A0ABV1WHE4</accession>
<evidence type="ECO:0000313" key="1">
    <source>
        <dbReference type="EMBL" id="MER6983609.1"/>
    </source>
</evidence>
<sequence length="85" mass="8794">MSSTPLTQGPVRPAAVVNADIRALMLAAGGRLRAEDRAVYQGLVDEWNVATAQERALGDVVTAAHADTRAPRLPAPGGAQLCECG</sequence>
<evidence type="ECO:0000313" key="2">
    <source>
        <dbReference type="Proteomes" id="UP001458415"/>
    </source>
</evidence>
<reference evidence="1 2" key="1">
    <citation type="submission" date="2024-06" db="EMBL/GenBank/DDBJ databases">
        <title>The Natural Products Discovery Center: Release of the First 8490 Sequenced Strains for Exploring Actinobacteria Biosynthetic Diversity.</title>
        <authorList>
            <person name="Kalkreuter E."/>
            <person name="Kautsar S.A."/>
            <person name="Yang D."/>
            <person name="Bader C.D."/>
            <person name="Teijaro C.N."/>
            <person name="Fluegel L."/>
            <person name="Davis C.M."/>
            <person name="Simpson J.R."/>
            <person name="Lauterbach L."/>
            <person name="Steele A.D."/>
            <person name="Gui C."/>
            <person name="Meng S."/>
            <person name="Li G."/>
            <person name="Viehrig K."/>
            <person name="Ye F."/>
            <person name="Su P."/>
            <person name="Kiefer A.F."/>
            <person name="Nichols A."/>
            <person name="Cepeda A.J."/>
            <person name="Yan W."/>
            <person name="Fan B."/>
            <person name="Jiang Y."/>
            <person name="Adhikari A."/>
            <person name="Zheng C.-J."/>
            <person name="Schuster L."/>
            <person name="Cowan T.M."/>
            <person name="Smanski M.J."/>
            <person name="Chevrette M.G."/>
            <person name="De Carvalho L.P.S."/>
            <person name="Shen B."/>
        </authorList>
    </citation>
    <scope>NUCLEOTIDE SEQUENCE [LARGE SCALE GENOMIC DNA]</scope>
    <source>
        <strain evidence="1 2">NPDC000634</strain>
    </source>
</reference>
<dbReference type="Proteomes" id="UP001458415">
    <property type="component" value="Unassembled WGS sequence"/>
</dbReference>
<proteinExistence type="predicted"/>
<keyword evidence="2" id="KW-1185">Reference proteome</keyword>
<protein>
    <submittedName>
        <fullName evidence="1">Uncharacterized protein</fullName>
    </submittedName>
</protein>
<dbReference type="RefSeq" id="WP_086730905.1">
    <property type="nucleotide sequence ID" value="NZ_MUBM01000470.1"/>
</dbReference>